<name>A0A1I5HKN2_9BACT</name>
<dbReference type="STRING" id="226506.SAMN04488519_107107"/>
<dbReference type="AlphaFoldDB" id="A0A1I5HKN2"/>
<evidence type="ECO:0000313" key="1">
    <source>
        <dbReference type="EMBL" id="SFO48835.1"/>
    </source>
</evidence>
<accession>A0A1I5HKN2</accession>
<dbReference type="SUPFAM" id="SSF53756">
    <property type="entry name" value="UDP-Glycosyltransferase/glycogen phosphorylase"/>
    <property type="match status" value="1"/>
</dbReference>
<dbReference type="EMBL" id="FOVW01000007">
    <property type="protein sequence ID" value="SFO48835.1"/>
    <property type="molecule type" value="Genomic_DNA"/>
</dbReference>
<protein>
    <submittedName>
        <fullName evidence="1">Monogalactosyldiacylglycerol (MGDG) synthase</fullName>
    </submittedName>
</protein>
<gene>
    <name evidence="1" type="ORF">SAMN04488519_107107</name>
</gene>
<keyword evidence="2" id="KW-1185">Reference proteome</keyword>
<sequence length="458" mass="53399">MKFCFLIPDGVGIRNYLYSDIIKDLTSGSNEVIIWHSLGKAQISQVKEIVGLDFLDYDFIHRPELPLVKFIRETTTYARLKQNVKLKENPTILDNWMPRKIGWKNKLFYKLVEKSALFLNNYREIHSFEKIGFLQVRKSQAYKESLQFLRKTKPDVLFCTHQRVPSITPAVLAAQDLQIKTFTAVFSWDNLPKARLAFRTDRYLVWSDYMKDELLTYYPEIDENQIDVTSTTQFDFYRKEELIDERADFAEKYGLDQDKKWICFSGSDSISSPNDHEYLEDVAEALKNQNNVQLIFREVPVESIDRFKEVLSKFPEIKNISPEWVKSSQWGSFFPLPSDIKLLVNLAYHCDVVINLGSTMALDFAVFGSTAFYLAYDQPHERKRFVKDVYGFEHFKTMNGLDAVGWIRSKDAILPSIHKALSSQGEVGPDKMKWFERVVQPHRTETSSQRIVKALIKN</sequence>
<proteinExistence type="predicted"/>
<reference evidence="2" key="1">
    <citation type="submission" date="2016-10" db="EMBL/GenBank/DDBJ databases">
        <authorList>
            <person name="Varghese N."/>
            <person name="Submissions S."/>
        </authorList>
    </citation>
    <scope>NUCLEOTIDE SEQUENCE [LARGE SCALE GENOMIC DNA]</scope>
    <source>
        <strain evidence="2">DSM 15282</strain>
    </source>
</reference>
<organism evidence="1 2">
    <name type="scientific">Algoriphagus ornithinivorans</name>
    <dbReference type="NCBI Taxonomy" id="226506"/>
    <lineage>
        <taxon>Bacteria</taxon>
        <taxon>Pseudomonadati</taxon>
        <taxon>Bacteroidota</taxon>
        <taxon>Cytophagia</taxon>
        <taxon>Cytophagales</taxon>
        <taxon>Cyclobacteriaceae</taxon>
        <taxon>Algoriphagus</taxon>
    </lineage>
</organism>
<dbReference type="Proteomes" id="UP000199564">
    <property type="component" value="Unassembled WGS sequence"/>
</dbReference>
<evidence type="ECO:0000313" key="2">
    <source>
        <dbReference type="Proteomes" id="UP000199564"/>
    </source>
</evidence>
<dbReference type="RefSeq" id="WP_091654514.1">
    <property type="nucleotide sequence ID" value="NZ_FOVW01000007.1"/>
</dbReference>